<dbReference type="PANTHER" id="PTHR42208">
    <property type="entry name" value="HEAVY METAL TRANSPORTER-RELATED"/>
    <property type="match status" value="1"/>
</dbReference>
<sequence>MSLDLFSAFIIGLLGSGHCLAMCGGITTMLTSAINKPGNQNQSRTSSLGDIPTSQQSTCSPVAFSLNLVLFYHVGRIASYCLIGAIVGFTGSIAAKNIGLPIAALRLIAAVFVILLGLYIGQWLLWLNRIESLGKGLWRYLSPMAKHVIPVDNSKKALGLGALWGWLPCGLVYSTLTWALASGSPLTGATIMLCFGLGTLPALVALSLGIGGIKKLLVNTAFRKVMAISLIGYGIYSFIVAYQLTF</sequence>
<dbReference type="Pfam" id="PF13386">
    <property type="entry name" value="DsbD_2"/>
    <property type="match status" value="1"/>
</dbReference>
<feature type="transmembrane region" description="Helical" evidence="1">
    <location>
        <begin position="186"/>
        <end position="213"/>
    </location>
</feature>
<evidence type="ECO:0000313" key="3">
    <source>
        <dbReference type="EMBL" id="KGJ89942.1"/>
    </source>
</evidence>
<dbReference type="PATRIC" id="fig|28229.3.peg.3744"/>
<accession>A0A099KIY4</accession>
<keyword evidence="1" id="KW-0472">Membrane</keyword>
<proteinExistence type="predicted"/>
<dbReference type="InterPro" id="IPR039447">
    <property type="entry name" value="UreH-like_TM_dom"/>
</dbReference>
<feature type="transmembrane region" description="Helical" evidence="1">
    <location>
        <begin position="157"/>
        <end position="180"/>
    </location>
</feature>
<dbReference type="EMBL" id="JQEC01000051">
    <property type="protein sequence ID" value="KGJ89942.1"/>
    <property type="molecule type" value="Genomic_DNA"/>
</dbReference>
<dbReference type="RefSeq" id="WP_033083713.1">
    <property type="nucleotide sequence ID" value="NZ_JQEC01000051.1"/>
</dbReference>
<feature type="transmembrane region" description="Helical" evidence="1">
    <location>
        <begin position="107"/>
        <end position="127"/>
    </location>
</feature>
<reference evidence="3 4" key="1">
    <citation type="submission" date="2014-08" db="EMBL/GenBank/DDBJ databases">
        <title>Genomic and Phenotypic Diversity of Colwellia psychrerythraea strains from Disparate Marine Basins.</title>
        <authorList>
            <person name="Techtmann S.M."/>
            <person name="Stelling S.C."/>
            <person name="Utturkar S.M."/>
            <person name="Alshibli N."/>
            <person name="Harris A."/>
            <person name="Brown S.D."/>
            <person name="Hazen T.C."/>
        </authorList>
    </citation>
    <scope>NUCLEOTIDE SEQUENCE [LARGE SCALE GENOMIC DNA]</scope>
    <source>
        <strain evidence="3 4">GAB14E</strain>
    </source>
</reference>
<feature type="transmembrane region" description="Helical" evidence="1">
    <location>
        <begin position="6"/>
        <end position="34"/>
    </location>
</feature>
<gene>
    <name evidence="3" type="ORF">GAB14E_3820</name>
</gene>
<comment type="caution">
    <text evidence="3">The sequence shown here is derived from an EMBL/GenBank/DDBJ whole genome shotgun (WGS) entry which is preliminary data.</text>
</comment>
<organism evidence="3 4">
    <name type="scientific">Colwellia psychrerythraea</name>
    <name type="common">Vibrio psychroerythus</name>
    <dbReference type="NCBI Taxonomy" id="28229"/>
    <lineage>
        <taxon>Bacteria</taxon>
        <taxon>Pseudomonadati</taxon>
        <taxon>Pseudomonadota</taxon>
        <taxon>Gammaproteobacteria</taxon>
        <taxon>Alteromonadales</taxon>
        <taxon>Colwelliaceae</taxon>
        <taxon>Colwellia</taxon>
    </lineage>
</organism>
<feature type="transmembrane region" description="Helical" evidence="1">
    <location>
        <begin position="77"/>
        <end position="95"/>
    </location>
</feature>
<dbReference type="Proteomes" id="UP000029868">
    <property type="component" value="Unassembled WGS sequence"/>
</dbReference>
<evidence type="ECO:0000259" key="2">
    <source>
        <dbReference type="Pfam" id="PF13386"/>
    </source>
</evidence>
<dbReference type="PANTHER" id="PTHR42208:SF1">
    <property type="entry name" value="HEAVY METAL TRANSPORTER"/>
    <property type="match status" value="1"/>
</dbReference>
<evidence type="ECO:0000313" key="4">
    <source>
        <dbReference type="Proteomes" id="UP000029868"/>
    </source>
</evidence>
<dbReference type="OrthoDB" id="9798690at2"/>
<feature type="transmembrane region" description="Helical" evidence="1">
    <location>
        <begin position="225"/>
        <end position="244"/>
    </location>
</feature>
<dbReference type="AlphaFoldDB" id="A0A099KIY4"/>
<feature type="domain" description="Urease accessory protein UreH-like transmembrane" evidence="2">
    <location>
        <begin position="8"/>
        <end position="236"/>
    </location>
</feature>
<keyword evidence="1" id="KW-0812">Transmembrane</keyword>
<protein>
    <recommendedName>
        <fullName evidence="2">Urease accessory protein UreH-like transmembrane domain-containing protein</fullName>
    </recommendedName>
</protein>
<keyword evidence="1" id="KW-1133">Transmembrane helix</keyword>
<name>A0A099KIY4_COLPS</name>
<evidence type="ECO:0000256" key="1">
    <source>
        <dbReference type="SAM" id="Phobius"/>
    </source>
</evidence>